<reference evidence="8" key="1">
    <citation type="journal article" date="2014" name="Int. J. Syst. Evol. Microbiol.">
        <title>Complete genome sequence of Corynebacterium casei LMG S-19264T (=DSM 44701T), isolated from a smear-ripened cheese.</title>
        <authorList>
            <consortium name="US DOE Joint Genome Institute (JGI-PGF)"/>
            <person name="Walter F."/>
            <person name="Albersmeier A."/>
            <person name="Kalinowski J."/>
            <person name="Ruckert C."/>
        </authorList>
    </citation>
    <scope>NUCLEOTIDE SEQUENCE</scope>
    <source>
        <strain evidence="8">KCTC 42249</strain>
    </source>
</reference>
<dbReference type="PIRSF" id="PIRSF000350">
    <property type="entry name" value="Mercury_reductase_MerA"/>
    <property type="match status" value="1"/>
</dbReference>
<dbReference type="InterPro" id="IPR001100">
    <property type="entry name" value="Pyr_nuc-diS_OxRdtase"/>
</dbReference>
<sequence>MSKLLKPDLCVIGAGSGGLTVAAAARAYGVSVVLIEQNKMGGNRLNYGCVPSKALIAAARQVHDIRQANRFGIRTSAPEIDCRAVHKHIRGVIDTLAPNDSEQRLLQSGAQVIHAPARFFGKDVIEAGGYTIKARRFVVASGSSPRVPPIPGLDKVDFLTNETIFERKDLPAKLVVLGGGSVGVAMAQAYQRLGSKVTLLELGRILYKQDLDVADAVVSALKSEGVDVRQNTSVTRVEKGDEGIRLHLESAGKASVLDGSHLLVAAGRIPNISELGLNAAGIAYSPDGITVDEGLRSVTNSRVYAVGDVAGGHSTHAANYHGGLVLRPILFRLSAEVRHEIVPHVTYTDPEIASVGMNEGEARGRGIEHRVLRWNMADNDRAQIEHETNGFIKVLAGKNGAILGATIVGRNAAELIHVWALALSKGLSLRDMTDYVAPYPTTGEIGKRAAVTYFQEMTRKPVLRGLLGGLRLFG</sequence>
<dbReference type="InterPro" id="IPR016156">
    <property type="entry name" value="FAD/NAD-linked_Rdtase_dimer_sf"/>
</dbReference>
<dbReference type="AlphaFoldDB" id="A0A8J3DUR6"/>
<keyword evidence="2" id="KW-0285">Flavoprotein</keyword>
<dbReference type="PRINTS" id="PR00368">
    <property type="entry name" value="FADPNR"/>
</dbReference>
<dbReference type="SUPFAM" id="SSF51905">
    <property type="entry name" value="FAD/NAD(P)-binding domain"/>
    <property type="match status" value="1"/>
</dbReference>
<keyword evidence="5" id="KW-0520">NAD</keyword>
<dbReference type="EMBL" id="BMZQ01000002">
    <property type="protein sequence ID" value="GHD14795.1"/>
    <property type="molecule type" value="Genomic_DNA"/>
</dbReference>
<dbReference type="PRINTS" id="PR00411">
    <property type="entry name" value="PNDRDTASEI"/>
</dbReference>
<gene>
    <name evidence="8" type="ORF">GCM10016234_20770</name>
</gene>
<protein>
    <submittedName>
        <fullName evidence="8">Dihydrolipoamide dehydrogenase</fullName>
    </submittedName>
</protein>
<dbReference type="PANTHER" id="PTHR43014:SF4">
    <property type="entry name" value="PYRIDINE NUCLEOTIDE-DISULFIDE OXIDOREDUCTASE RCLA-RELATED"/>
    <property type="match status" value="1"/>
</dbReference>
<keyword evidence="3 5" id="KW-0274">FAD</keyword>
<organism evidence="8 9">
    <name type="scientific">Tianweitania populi</name>
    <dbReference type="NCBI Taxonomy" id="1607949"/>
    <lineage>
        <taxon>Bacteria</taxon>
        <taxon>Pseudomonadati</taxon>
        <taxon>Pseudomonadota</taxon>
        <taxon>Alphaproteobacteria</taxon>
        <taxon>Hyphomicrobiales</taxon>
        <taxon>Phyllobacteriaceae</taxon>
        <taxon>Tianweitania</taxon>
    </lineage>
</organism>
<comment type="caution">
    <text evidence="8">The sequence shown here is derived from an EMBL/GenBank/DDBJ whole genome shotgun (WGS) entry which is preliminary data.</text>
</comment>
<evidence type="ECO:0000313" key="8">
    <source>
        <dbReference type="EMBL" id="GHD14795.1"/>
    </source>
</evidence>
<evidence type="ECO:0000256" key="5">
    <source>
        <dbReference type="PIRSR" id="PIRSR000350-3"/>
    </source>
</evidence>
<dbReference type="InterPro" id="IPR004099">
    <property type="entry name" value="Pyr_nucl-diS_OxRdtase_dimer"/>
</dbReference>
<feature type="binding site" evidence="5">
    <location>
        <position position="267"/>
    </location>
    <ligand>
        <name>NAD(+)</name>
        <dbReference type="ChEBI" id="CHEBI:57540"/>
    </ligand>
</feature>
<feature type="binding site" evidence="5">
    <location>
        <position position="53"/>
    </location>
    <ligand>
        <name>FAD</name>
        <dbReference type="ChEBI" id="CHEBI:57692"/>
    </ligand>
</feature>
<keyword evidence="4" id="KW-0560">Oxidoreductase</keyword>
<dbReference type="FunFam" id="3.30.390.30:FF:000001">
    <property type="entry name" value="Dihydrolipoyl dehydrogenase"/>
    <property type="match status" value="1"/>
</dbReference>
<reference evidence="8" key="2">
    <citation type="submission" date="2020-09" db="EMBL/GenBank/DDBJ databases">
        <authorList>
            <person name="Sun Q."/>
            <person name="Kim S."/>
        </authorList>
    </citation>
    <scope>NUCLEOTIDE SEQUENCE</scope>
    <source>
        <strain evidence="8">KCTC 42249</strain>
    </source>
</reference>
<dbReference type="GO" id="GO:0003955">
    <property type="term" value="F:NAD(P)H dehydrogenase (quinone) activity"/>
    <property type="evidence" value="ECO:0007669"/>
    <property type="project" value="TreeGrafter"/>
</dbReference>
<keyword evidence="9" id="KW-1185">Reference proteome</keyword>
<dbReference type="SUPFAM" id="SSF55424">
    <property type="entry name" value="FAD/NAD-linked reductases, dimerisation (C-terminal) domain"/>
    <property type="match status" value="1"/>
</dbReference>
<feature type="domain" description="Pyridine nucleotide-disulphide oxidoreductase dimerisation" evidence="6">
    <location>
        <begin position="342"/>
        <end position="449"/>
    </location>
</feature>
<comment type="similarity">
    <text evidence="1">Belongs to the class-I pyridine nucleotide-disulfide oxidoreductase family.</text>
</comment>
<dbReference type="Pfam" id="PF02852">
    <property type="entry name" value="Pyr_redox_dim"/>
    <property type="match status" value="1"/>
</dbReference>
<evidence type="ECO:0000256" key="4">
    <source>
        <dbReference type="ARBA" id="ARBA00023002"/>
    </source>
</evidence>
<feature type="domain" description="FAD/NAD(P)-binding" evidence="7">
    <location>
        <begin position="8"/>
        <end position="320"/>
    </location>
</feature>
<dbReference type="Pfam" id="PF07992">
    <property type="entry name" value="Pyr_redox_2"/>
    <property type="match status" value="1"/>
</dbReference>
<accession>A0A8J3DUR6</accession>
<dbReference type="InterPro" id="IPR023753">
    <property type="entry name" value="FAD/NAD-binding_dom"/>
</dbReference>
<dbReference type="Proteomes" id="UP000630142">
    <property type="component" value="Unassembled WGS sequence"/>
</dbReference>
<evidence type="ECO:0000313" key="9">
    <source>
        <dbReference type="Proteomes" id="UP000630142"/>
    </source>
</evidence>
<evidence type="ECO:0000259" key="6">
    <source>
        <dbReference type="Pfam" id="PF02852"/>
    </source>
</evidence>
<name>A0A8J3DUR6_9HYPH</name>
<dbReference type="Gene3D" id="3.30.390.30">
    <property type="match status" value="1"/>
</dbReference>
<evidence type="ECO:0000256" key="1">
    <source>
        <dbReference type="ARBA" id="ARBA00007532"/>
    </source>
</evidence>
<feature type="binding site" evidence="5">
    <location>
        <position position="308"/>
    </location>
    <ligand>
        <name>FAD</name>
        <dbReference type="ChEBI" id="CHEBI:57692"/>
    </ligand>
</feature>
<evidence type="ECO:0000259" key="7">
    <source>
        <dbReference type="Pfam" id="PF07992"/>
    </source>
</evidence>
<dbReference type="GO" id="GO:0050660">
    <property type="term" value="F:flavin adenine dinucleotide binding"/>
    <property type="evidence" value="ECO:0007669"/>
    <property type="project" value="TreeGrafter"/>
</dbReference>
<feature type="binding site" evidence="5">
    <location>
        <position position="201"/>
    </location>
    <ligand>
        <name>NAD(+)</name>
        <dbReference type="ChEBI" id="CHEBI:57540"/>
    </ligand>
</feature>
<dbReference type="PANTHER" id="PTHR43014">
    <property type="entry name" value="MERCURIC REDUCTASE"/>
    <property type="match status" value="1"/>
</dbReference>
<evidence type="ECO:0000256" key="2">
    <source>
        <dbReference type="ARBA" id="ARBA00022630"/>
    </source>
</evidence>
<dbReference type="Gene3D" id="3.50.50.60">
    <property type="entry name" value="FAD/NAD(P)-binding domain"/>
    <property type="match status" value="2"/>
</dbReference>
<proteinExistence type="inferred from homology"/>
<dbReference type="InterPro" id="IPR036188">
    <property type="entry name" value="FAD/NAD-bd_sf"/>
</dbReference>
<comment type="cofactor">
    <cofactor evidence="5">
        <name>FAD</name>
        <dbReference type="ChEBI" id="CHEBI:57692"/>
    </cofactor>
    <text evidence="5">Binds 1 FAD per subunit.</text>
</comment>
<keyword evidence="5" id="KW-0547">Nucleotide-binding</keyword>
<evidence type="ECO:0000256" key="3">
    <source>
        <dbReference type="ARBA" id="ARBA00022827"/>
    </source>
</evidence>